<gene>
    <name evidence="2" type="ORF">LX13_001399</name>
</gene>
<reference evidence="2 3" key="1">
    <citation type="submission" date="2022-06" db="EMBL/GenBank/DDBJ databases">
        <title>Genomic Encyclopedia of Archaeal and Bacterial Type Strains, Phase II (KMG-II): from individual species to whole genera.</title>
        <authorList>
            <person name="Goeker M."/>
        </authorList>
    </citation>
    <scope>NUCLEOTIDE SEQUENCE [LARGE SCALE GENOMIC DNA]</scope>
    <source>
        <strain evidence="2 3">DSM 44693</strain>
    </source>
</reference>
<evidence type="ECO:0000313" key="3">
    <source>
        <dbReference type="Proteomes" id="UP001206895"/>
    </source>
</evidence>
<organism evidence="2 3">
    <name type="scientific">Williamsia maris</name>
    <dbReference type="NCBI Taxonomy" id="72806"/>
    <lineage>
        <taxon>Bacteria</taxon>
        <taxon>Bacillati</taxon>
        <taxon>Actinomycetota</taxon>
        <taxon>Actinomycetes</taxon>
        <taxon>Mycobacteriales</taxon>
        <taxon>Nocardiaceae</taxon>
        <taxon>Williamsia</taxon>
    </lineage>
</organism>
<dbReference type="InterPro" id="IPR001509">
    <property type="entry name" value="Epimerase_deHydtase"/>
</dbReference>
<feature type="domain" description="NAD-dependent epimerase/dehydratase" evidence="1">
    <location>
        <begin position="3"/>
        <end position="214"/>
    </location>
</feature>
<dbReference type="Pfam" id="PF01370">
    <property type="entry name" value="Epimerase"/>
    <property type="match status" value="1"/>
</dbReference>
<dbReference type="CDD" id="cd05262">
    <property type="entry name" value="SDR_a7"/>
    <property type="match status" value="1"/>
</dbReference>
<proteinExistence type="predicted"/>
<dbReference type="EMBL" id="JAMTCJ010000002">
    <property type="protein sequence ID" value="MCP2175580.1"/>
    <property type="molecule type" value="Genomic_DNA"/>
</dbReference>
<dbReference type="PANTHER" id="PTHR48079">
    <property type="entry name" value="PROTEIN YEEZ"/>
    <property type="match status" value="1"/>
</dbReference>
<dbReference type="InterPro" id="IPR036291">
    <property type="entry name" value="NAD(P)-bd_dom_sf"/>
</dbReference>
<dbReference type="RefSeq" id="WP_253660634.1">
    <property type="nucleotide sequence ID" value="NZ_BAAAJQ010000001.1"/>
</dbReference>
<evidence type="ECO:0000313" key="2">
    <source>
        <dbReference type="EMBL" id="MCP2175580.1"/>
    </source>
</evidence>
<dbReference type="Gene3D" id="3.40.50.720">
    <property type="entry name" value="NAD(P)-binding Rossmann-like Domain"/>
    <property type="match status" value="1"/>
</dbReference>
<dbReference type="SUPFAM" id="SSF51735">
    <property type="entry name" value="NAD(P)-binding Rossmann-fold domains"/>
    <property type="match status" value="1"/>
</dbReference>
<dbReference type="PANTHER" id="PTHR48079:SF6">
    <property type="entry name" value="NAD(P)-BINDING DOMAIN-CONTAINING PROTEIN-RELATED"/>
    <property type="match status" value="1"/>
</dbReference>
<dbReference type="InterPro" id="IPR051783">
    <property type="entry name" value="NAD(P)-dependent_oxidoreduct"/>
</dbReference>
<keyword evidence="3" id="KW-1185">Reference proteome</keyword>
<accession>A0ABT1HCY8</accession>
<evidence type="ECO:0000259" key="1">
    <source>
        <dbReference type="Pfam" id="PF01370"/>
    </source>
</evidence>
<dbReference type="Proteomes" id="UP001206895">
    <property type="component" value="Unassembled WGS sequence"/>
</dbReference>
<comment type="caution">
    <text evidence="2">The sequence shown here is derived from an EMBL/GenBank/DDBJ whole genome shotgun (WGS) entry which is preliminary data.</text>
</comment>
<sequence>MRVLVTGGTGFIGSAVVRELIEEGHKVIGLARSDEAAEALSAAGATAHRGSLTDAQSLRTGASMSDGVIHLAGAYGQMSFADAVTVDRQAMVTLGGALEGSDRPLVVASATSMIAPGRLITERDVGDDSAALPRRETELAVLALAERGVRVVVVRLATLVHGDEDTRGFIPMLVQMASTSGVSAYIGDGRNRWPAVHQRDAARLFRIALERAPAGSRVHAIAEEGIAFRDIAEAIGRGAGVPALTISADRAGEQFPLLGGPLALLTGTDIPASSAATRELLDWAPRHPDLLSDLEAGFYFSR</sequence>
<protein>
    <submittedName>
        <fullName evidence="2">Nucleoside-diphosphate-sugar epimerase</fullName>
    </submittedName>
</protein>
<name>A0ABT1HCY8_9NOCA</name>